<dbReference type="Proteomes" id="UP000654075">
    <property type="component" value="Unassembled WGS sequence"/>
</dbReference>
<dbReference type="EMBL" id="CAJNNV010030494">
    <property type="protein sequence ID" value="CAE8632670.1"/>
    <property type="molecule type" value="Genomic_DNA"/>
</dbReference>
<keyword evidence="1" id="KW-0732">Signal</keyword>
<gene>
    <name evidence="2" type="ORF">PGLA1383_LOCUS48601</name>
</gene>
<comment type="caution">
    <text evidence="2">The sequence shown here is derived from an EMBL/GenBank/DDBJ whole genome shotgun (WGS) entry which is preliminary data.</text>
</comment>
<sequence length="185" mass="20431">MTAPLVRGCPGSSRNRLRSLLPASLLLLLAVQHWPQNSNAFVAAPSSAAEAVQRRSIAAVLAVQVLGSSPAWAGDRDRASMIRNARNKYLPKIQERYKQLQADGQVTDEFLEGKSFKKFISALAGYGNIQRLSEIPDKFSKLLVQDSVDIEKLLQAKDYQNAMATLEKYRKDCPYGGGDFEWGGM</sequence>
<dbReference type="OrthoDB" id="432052at2759"/>
<keyword evidence="3" id="KW-1185">Reference proteome</keyword>
<evidence type="ECO:0000256" key="1">
    <source>
        <dbReference type="SAM" id="SignalP"/>
    </source>
</evidence>
<evidence type="ECO:0000313" key="2">
    <source>
        <dbReference type="EMBL" id="CAE8632670.1"/>
    </source>
</evidence>
<feature type="signal peptide" evidence="1">
    <location>
        <begin position="1"/>
        <end position="40"/>
    </location>
</feature>
<proteinExistence type="predicted"/>
<name>A0A813H4U9_POLGL</name>
<evidence type="ECO:0000313" key="3">
    <source>
        <dbReference type="Proteomes" id="UP000654075"/>
    </source>
</evidence>
<reference evidence="2" key="1">
    <citation type="submission" date="2021-02" db="EMBL/GenBank/DDBJ databases">
        <authorList>
            <person name="Dougan E. K."/>
            <person name="Rhodes N."/>
            <person name="Thang M."/>
            <person name="Chan C."/>
        </authorList>
    </citation>
    <scope>NUCLEOTIDE SEQUENCE</scope>
</reference>
<protein>
    <recommendedName>
        <fullName evidence="4">PS II complex 12 kDa extrinsic protein</fullName>
    </recommendedName>
</protein>
<organism evidence="2 3">
    <name type="scientific">Polarella glacialis</name>
    <name type="common">Dinoflagellate</name>
    <dbReference type="NCBI Taxonomy" id="89957"/>
    <lineage>
        <taxon>Eukaryota</taxon>
        <taxon>Sar</taxon>
        <taxon>Alveolata</taxon>
        <taxon>Dinophyceae</taxon>
        <taxon>Suessiales</taxon>
        <taxon>Suessiaceae</taxon>
        <taxon>Polarella</taxon>
    </lineage>
</organism>
<feature type="chain" id="PRO_5032483801" description="PS II complex 12 kDa extrinsic protein" evidence="1">
    <location>
        <begin position="41"/>
        <end position="185"/>
    </location>
</feature>
<accession>A0A813H4U9</accession>
<evidence type="ECO:0008006" key="4">
    <source>
        <dbReference type="Google" id="ProtNLM"/>
    </source>
</evidence>
<dbReference type="AlphaFoldDB" id="A0A813H4U9"/>